<name>A0AA37Q7J5_9BACT</name>
<evidence type="ECO:0000256" key="1">
    <source>
        <dbReference type="ARBA" id="ARBA00005254"/>
    </source>
</evidence>
<dbReference type="PANTHER" id="PTHR43459">
    <property type="entry name" value="ENOYL-COA HYDRATASE"/>
    <property type="match status" value="1"/>
</dbReference>
<keyword evidence="2" id="KW-0413">Isomerase</keyword>
<dbReference type="AlphaFoldDB" id="A0AA37Q7J5"/>
<dbReference type="Gene3D" id="1.10.12.10">
    <property type="entry name" value="Lyase 2-enoyl-coa Hydratase, Chain A, domain 2"/>
    <property type="match status" value="1"/>
</dbReference>
<reference evidence="2" key="1">
    <citation type="submission" date="2022-08" db="EMBL/GenBank/DDBJ databases">
        <title>Draft genome sequencing of Roseisolibacter agri AW1220.</title>
        <authorList>
            <person name="Tobiishi Y."/>
            <person name="Tonouchi A."/>
        </authorList>
    </citation>
    <scope>NUCLEOTIDE SEQUENCE</scope>
    <source>
        <strain evidence="2">AW1220</strain>
    </source>
</reference>
<dbReference type="RefSeq" id="WP_284352133.1">
    <property type="nucleotide sequence ID" value="NZ_BRXS01000006.1"/>
</dbReference>
<gene>
    <name evidence="2" type="primary">paaB1</name>
    <name evidence="2" type="ORF">rosag_42120</name>
</gene>
<dbReference type="InterPro" id="IPR014748">
    <property type="entry name" value="Enoyl-CoA_hydra_C"/>
</dbReference>
<dbReference type="GO" id="GO:0010124">
    <property type="term" value="P:phenylacetate catabolic process"/>
    <property type="evidence" value="ECO:0007669"/>
    <property type="project" value="InterPro"/>
</dbReference>
<keyword evidence="3" id="KW-1185">Reference proteome</keyword>
<protein>
    <submittedName>
        <fullName evidence="2">2-(1,2-epoxy-1,2-dihydrophenyl)acetyl-CoA isomerase</fullName>
    </submittedName>
</protein>
<evidence type="ECO:0000313" key="3">
    <source>
        <dbReference type="Proteomes" id="UP001161325"/>
    </source>
</evidence>
<accession>A0AA37Q7J5</accession>
<dbReference type="PANTHER" id="PTHR43459:SF1">
    <property type="entry name" value="EG:BACN32G11.4 PROTEIN"/>
    <property type="match status" value="1"/>
</dbReference>
<dbReference type="InterPro" id="IPR011968">
    <property type="entry name" value="PaaB1"/>
</dbReference>
<organism evidence="2 3">
    <name type="scientific">Roseisolibacter agri</name>
    <dbReference type="NCBI Taxonomy" id="2014610"/>
    <lineage>
        <taxon>Bacteria</taxon>
        <taxon>Pseudomonadati</taxon>
        <taxon>Gemmatimonadota</taxon>
        <taxon>Gemmatimonadia</taxon>
        <taxon>Gemmatimonadales</taxon>
        <taxon>Gemmatimonadaceae</taxon>
        <taxon>Roseisolibacter</taxon>
    </lineage>
</organism>
<comment type="similarity">
    <text evidence="1">Belongs to the enoyl-CoA hydratase/isomerase family.</text>
</comment>
<dbReference type="Proteomes" id="UP001161325">
    <property type="component" value="Unassembled WGS sequence"/>
</dbReference>
<dbReference type="Gene3D" id="3.90.226.10">
    <property type="entry name" value="2-enoyl-CoA Hydratase, Chain A, domain 1"/>
    <property type="match status" value="1"/>
</dbReference>
<dbReference type="SUPFAM" id="SSF52096">
    <property type="entry name" value="ClpP/crotonase"/>
    <property type="match status" value="1"/>
</dbReference>
<dbReference type="GO" id="GO:0016853">
    <property type="term" value="F:isomerase activity"/>
    <property type="evidence" value="ECO:0007669"/>
    <property type="project" value="UniProtKB-KW"/>
</dbReference>
<dbReference type="InterPro" id="IPR001753">
    <property type="entry name" value="Enoyl-CoA_hydra/iso"/>
</dbReference>
<sequence length="263" mass="27416">MAAQHVRSETADGVARITLDRPDVLNSFNAAMAAELRDALAAAAADHAVRAVLLTGAGRAFCAGQDLAAVLPAAGAPDPDLGDIVRECYNPVVRALRTIEKPVVAAVNGVAAGAGANLAFACDFVVASEAASFIQSFCHIGLIPDSGGTFVLPRLVGMARATQLAMLGEKLPARQALEWGMIYQVVEPAQLDEAATALARRLAAMPTRGLGLIKRGLNAGLGATLDEQLAFEEGLQREAGRTADYAEGVRAFVEKRKPVFTGR</sequence>
<dbReference type="Pfam" id="PF00378">
    <property type="entry name" value="ECH_1"/>
    <property type="match status" value="1"/>
</dbReference>
<evidence type="ECO:0000313" key="2">
    <source>
        <dbReference type="EMBL" id="GLC27699.1"/>
    </source>
</evidence>
<dbReference type="CDD" id="cd06558">
    <property type="entry name" value="crotonase-like"/>
    <property type="match status" value="1"/>
</dbReference>
<proteinExistence type="inferred from homology"/>
<comment type="caution">
    <text evidence="2">The sequence shown here is derived from an EMBL/GenBank/DDBJ whole genome shotgun (WGS) entry which is preliminary data.</text>
</comment>
<dbReference type="InterPro" id="IPR029045">
    <property type="entry name" value="ClpP/crotonase-like_dom_sf"/>
</dbReference>
<dbReference type="NCBIfam" id="TIGR02280">
    <property type="entry name" value="PaaB1"/>
    <property type="match status" value="1"/>
</dbReference>
<dbReference type="EMBL" id="BRXS01000006">
    <property type="protein sequence ID" value="GLC27699.1"/>
    <property type="molecule type" value="Genomic_DNA"/>
</dbReference>